<dbReference type="Proteomes" id="UP000325433">
    <property type="component" value="Unassembled WGS sequence"/>
</dbReference>
<keyword evidence="1" id="KW-1133">Transmembrane helix</keyword>
<dbReference type="EMBL" id="ML738326">
    <property type="protein sequence ID" value="KAE8313402.1"/>
    <property type="molecule type" value="Genomic_DNA"/>
</dbReference>
<dbReference type="AlphaFoldDB" id="A0A5N6VYH6"/>
<keyword evidence="1" id="KW-0812">Transmembrane</keyword>
<feature type="transmembrane region" description="Helical" evidence="1">
    <location>
        <begin position="61"/>
        <end position="81"/>
    </location>
</feature>
<name>A0A5N6VYH6_9EURO</name>
<organism evidence="2 3">
    <name type="scientific">Aspergillus transmontanensis</name>
    <dbReference type="NCBI Taxonomy" id="1034304"/>
    <lineage>
        <taxon>Eukaryota</taxon>
        <taxon>Fungi</taxon>
        <taxon>Dikarya</taxon>
        <taxon>Ascomycota</taxon>
        <taxon>Pezizomycotina</taxon>
        <taxon>Eurotiomycetes</taxon>
        <taxon>Eurotiomycetidae</taxon>
        <taxon>Eurotiales</taxon>
        <taxon>Aspergillaceae</taxon>
        <taxon>Aspergillus</taxon>
        <taxon>Aspergillus subgen. Circumdati</taxon>
    </lineage>
</organism>
<evidence type="ECO:0000313" key="3">
    <source>
        <dbReference type="Proteomes" id="UP000325433"/>
    </source>
</evidence>
<keyword evidence="3" id="KW-1185">Reference proteome</keyword>
<proteinExistence type="predicted"/>
<sequence length="119" mass="12774">MVCRNLMVFGFNMAQCNSDGLPSFILGILANINPPTIQHESPFITARHKAKIMHGLPMSDAAILVVSLGVASVIPVLLISFNSCFHTVQTQSIKILGRHFNGLSNTPLPFDTTTGTGLP</sequence>
<protein>
    <submittedName>
        <fullName evidence="2">Uncharacterized protein</fullName>
    </submittedName>
</protein>
<keyword evidence="1" id="KW-0472">Membrane</keyword>
<evidence type="ECO:0000313" key="2">
    <source>
        <dbReference type="EMBL" id="KAE8313402.1"/>
    </source>
</evidence>
<reference evidence="3" key="1">
    <citation type="submission" date="2019-04" db="EMBL/GenBank/DDBJ databases">
        <title>Friends and foes A comparative genomics studyof 23 Aspergillus species from section Flavi.</title>
        <authorList>
            <consortium name="DOE Joint Genome Institute"/>
            <person name="Kjaerbolling I."/>
            <person name="Vesth T."/>
            <person name="Frisvad J.C."/>
            <person name="Nybo J.L."/>
            <person name="Theobald S."/>
            <person name="Kildgaard S."/>
            <person name="Isbrandt T."/>
            <person name="Kuo A."/>
            <person name="Sato A."/>
            <person name="Lyhne E.K."/>
            <person name="Kogle M.E."/>
            <person name="Wiebenga A."/>
            <person name="Kun R.S."/>
            <person name="Lubbers R.J."/>
            <person name="Makela M.R."/>
            <person name="Barry K."/>
            <person name="Chovatia M."/>
            <person name="Clum A."/>
            <person name="Daum C."/>
            <person name="Haridas S."/>
            <person name="He G."/>
            <person name="LaButti K."/>
            <person name="Lipzen A."/>
            <person name="Mondo S."/>
            <person name="Riley R."/>
            <person name="Salamov A."/>
            <person name="Simmons B.A."/>
            <person name="Magnuson J.K."/>
            <person name="Henrissat B."/>
            <person name="Mortensen U.H."/>
            <person name="Larsen T.O."/>
            <person name="Devries R.P."/>
            <person name="Grigoriev I.V."/>
            <person name="Machida M."/>
            <person name="Baker S.E."/>
            <person name="Andersen M.R."/>
        </authorList>
    </citation>
    <scope>NUCLEOTIDE SEQUENCE [LARGE SCALE GENOMIC DNA]</scope>
    <source>
        <strain evidence="3">CBS 130015</strain>
    </source>
</reference>
<gene>
    <name evidence="2" type="ORF">BDV41DRAFT_537081</name>
</gene>
<accession>A0A5N6VYH6</accession>
<evidence type="ECO:0000256" key="1">
    <source>
        <dbReference type="SAM" id="Phobius"/>
    </source>
</evidence>